<dbReference type="GO" id="GO:0004553">
    <property type="term" value="F:hydrolase activity, hydrolyzing O-glycosyl compounds"/>
    <property type="evidence" value="ECO:0007669"/>
    <property type="project" value="InterPro"/>
</dbReference>
<dbReference type="InterPro" id="IPR006710">
    <property type="entry name" value="Glyco_hydro_43"/>
</dbReference>
<dbReference type="SUPFAM" id="SSF75005">
    <property type="entry name" value="Arabinanase/levansucrase/invertase"/>
    <property type="match status" value="1"/>
</dbReference>
<evidence type="ECO:0000256" key="7">
    <source>
        <dbReference type="PIRSR" id="PIRSR606710-2"/>
    </source>
</evidence>
<keyword evidence="2" id="KW-0624">Polysaccharide degradation</keyword>
<dbReference type="InterPro" id="IPR052176">
    <property type="entry name" value="Glycosyl_Hydrlase_43_Enz"/>
</dbReference>
<dbReference type="PANTHER" id="PTHR43772">
    <property type="entry name" value="ENDO-1,4-BETA-XYLANASE"/>
    <property type="match status" value="1"/>
</dbReference>
<evidence type="ECO:0000313" key="10">
    <source>
        <dbReference type="EMBL" id="MCA4705382.1"/>
    </source>
</evidence>
<sequence>MRINKLDLIKLLLLYVFITPTSLYSQTEFKYTGNPLVRHIFTADPTARVFDGKLYVYTSHDLKDADYYTMKDWRVFSTDNMEDWIDYGDFFGLDDIPWAKSMAWAPDCVKRGDKYYFYYPVERTKIGVAVSSNPVSGFKDSGKPLIDNTSNVKLIGPEPIDPSVIIDNGQAYIFFGCREFRWAKLNDDMVSIKGKINKVKLIGNEGDKEGFGGYYGEGPFIFKKDGLFYIIYSNGWGNQSTIVYATSKSVEGPFEYKGEVIKNVGCSTSHGSIVEFKNKYYLFYHTRDLSGHNNRRSVCFDLISFDKNGNIVPAVKTTSSLVSGKDYYTGKGRIALSSDGNMHDNDDMQATMMSLMILAKAGLQDKTSLYVYADHVWGSEKNDLEIMRHSAEECGKRFSFDNTRFIAAVENPEQAYEAMCNEILKSTAENPLFIVAAGPMQVVGEALNRAFRKEPASLSYVTVISHSEWNNEHADKPHANEKPHSGWTWNKMEKSFGQRVNFNLISDQNGTGISENAYKSKNKFKAPSWISWEWMKESSDSDVRWVYEQTRKKPAGPDFSDAGLVYYLCADLDGERGDENGNPIKLKYWLEQVDKY</sequence>
<comment type="similarity">
    <text evidence="1 8">Belongs to the glycosyl hydrolase 43 family.</text>
</comment>
<dbReference type="PANTHER" id="PTHR43772:SF2">
    <property type="entry name" value="PUTATIVE (AFU_ORTHOLOGUE AFUA_2G04480)-RELATED"/>
    <property type="match status" value="1"/>
</dbReference>
<evidence type="ECO:0000256" key="6">
    <source>
        <dbReference type="PIRSR" id="PIRSR606710-1"/>
    </source>
</evidence>
<dbReference type="GO" id="GO:0045493">
    <property type="term" value="P:xylan catabolic process"/>
    <property type="evidence" value="ECO:0007669"/>
    <property type="project" value="UniProtKB-KW"/>
</dbReference>
<name>A0AAW4SXP5_9BACE</name>
<dbReference type="Pfam" id="PF04616">
    <property type="entry name" value="Glyco_hydro_43"/>
    <property type="match status" value="1"/>
</dbReference>
<organism evidence="10 11">
    <name type="scientific">Bacteroides xylanisolvens</name>
    <dbReference type="NCBI Taxonomy" id="371601"/>
    <lineage>
        <taxon>Bacteria</taxon>
        <taxon>Pseudomonadati</taxon>
        <taxon>Bacteroidota</taxon>
        <taxon>Bacteroidia</taxon>
        <taxon>Bacteroidales</taxon>
        <taxon>Bacteroidaceae</taxon>
        <taxon>Bacteroides</taxon>
    </lineage>
</organism>
<feature type="active site" description="Proton donor" evidence="6">
    <location>
        <position position="217"/>
    </location>
</feature>
<dbReference type="InterPro" id="IPR023296">
    <property type="entry name" value="Glyco_hydro_beta-prop_sf"/>
</dbReference>
<dbReference type="EMBL" id="JAIWYE010000031">
    <property type="protein sequence ID" value="MCA4705382.1"/>
    <property type="molecule type" value="Genomic_DNA"/>
</dbReference>
<dbReference type="EMBL" id="JAIWWW010000009">
    <property type="protein sequence ID" value="MCA4522658.1"/>
    <property type="molecule type" value="Genomic_DNA"/>
</dbReference>
<keyword evidence="4" id="KW-0119">Carbohydrate metabolism</keyword>
<keyword evidence="2" id="KW-0858">Xylan degradation</keyword>
<evidence type="ECO:0000256" key="5">
    <source>
        <dbReference type="ARBA" id="ARBA00023295"/>
    </source>
</evidence>
<evidence type="ECO:0000256" key="8">
    <source>
        <dbReference type="RuleBase" id="RU361187"/>
    </source>
</evidence>
<comment type="caution">
    <text evidence="10">The sequence shown here is derived from an EMBL/GenBank/DDBJ whole genome shotgun (WGS) entry which is preliminary data.</text>
</comment>
<dbReference type="Gene3D" id="2.115.10.20">
    <property type="entry name" value="Glycosyl hydrolase domain, family 43"/>
    <property type="match status" value="1"/>
</dbReference>
<evidence type="ECO:0000256" key="4">
    <source>
        <dbReference type="ARBA" id="ARBA00023277"/>
    </source>
</evidence>
<gene>
    <name evidence="10" type="ORF">LD004_17405</name>
    <name evidence="9" type="ORF">LDZ35_05455</name>
</gene>
<evidence type="ECO:0000313" key="9">
    <source>
        <dbReference type="EMBL" id="MCA4522658.1"/>
    </source>
</evidence>
<feature type="active site" description="Proton acceptor" evidence="6">
    <location>
        <position position="44"/>
    </location>
</feature>
<dbReference type="RefSeq" id="WP_225449559.1">
    <property type="nucleotide sequence ID" value="NZ_CP183042.1"/>
</dbReference>
<dbReference type="AlphaFoldDB" id="A0AAW4SXP5"/>
<evidence type="ECO:0000256" key="3">
    <source>
        <dbReference type="ARBA" id="ARBA00022801"/>
    </source>
</evidence>
<proteinExistence type="inferred from homology"/>
<dbReference type="Proteomes" id="UP001197958">
    <property type="component" value="Unassembled WGS sequence"/>
</dbReference>
<evidence type="ECO:0000313" key="11">
    <source>
        <dbReference type="Proteomes" id="UP001198461"/>
    </source>
</evidence>
<dbReference type="CDD" id="cd08990">
    <property type="entry name" value="GH43_AXH_like"/>
    <property type="match status" value="1"/>
</dbReference>
<keyword evidence="5 8" id="KW-0326">Glycosidase</keyword>
<protein>
    <submittedName>
        <fullName evidence="10">Family 43 glycosylhydrolase</fullName>
    </submittedName>
</protein>
<feature type="site" description="Important for catalytic activity, responsible for pKa modulation of the active site Glu and correct orientation of both the proton donor and substrate" evidence="7">
    <location>
        <position position="161"/>
    </location>
</feature>
<evidence type="ECO:0000256" key="1">
    <source>
        <dbReference type="ARBA" id="ARBA00009865"/>
    </source>
</evidence>
<dbReference type="Proteomes" id="UP001198461">
    <property type="component" value="Unassembled WGS sequence"/>
</dbReference>
<accession>A0AAW4SXP5</accession>
<evidence type="ECO:0000256" key="2">
    <source>
        <dbReference type="ARBA" id="ARBA00022651"/>
    </source>
</evidence>
<keyword evidence="3 8" id="KW-0378">Hydrolase</keyword>
<reference evidence="10" key="1">
    <citation type="submission" date="2023-08" db="EMBL/GenBank/DDBJ databases">
        <title>Mucin Metabolism Genes Underlie the Key Renovations of Bacteroides xylanisolvens Genomes in Captive Great Apes.</title>
        <authorList>
            <person name="Nishida A.H."/>
        </authorList>
    </citation>
    <scope>NUCLEOTIDE SEQUENCE</scope>
    <source>
        <strain evidence="10">P13.H9</strain>
        <strain evidence="9">P19.10B</strain>
    </source>
</reference>